<dbReference type="SUPFAM" id="SSF48576">
    <property type="entry name" value="Terpenoid synthases"/>
    <property type="match status" value="1"/>
</dbReference>
<keyword evidence="2" id="KW-0479">Metal-binding</keyword>
<sequence length="357" mass="39740">MSGPRGDLAGHEAGTMPERHRQRRIALPFSVRRHPDEETIQRSVELWATRHGLLADAQAVRRFRRHRITTLMTAGCDTADADMAALVVEVATLAFFLDDQQNNAARTDRVAAYDLLNTRLRAVLHGADVNAEDGPLARALTDILERLGARASADWHARFRRDLTLAFDGHLAENVFRRKSDGPDAEGFPSLRRDASFCFPLFDMFELCQGAPVPSAVHDSRPYQVIREAIADIMCWTNDVHSLHMEQAAGEPVNYVMVLQRAEACSTDQAVDEVCRRIGLRVEDLLSARRELSTLLIGLSAPRRVRDAISRCVGGFESWAGRMEEWDRTGTDRFDPSTIGASGLPSYVADLLPGPRN</sequence>
<evidence type="ECO:0000313" key="5">
    <source>
        <dbReference type="Proteomes" id="UP001183881"/>
    </source>
</evidence>
<feature type="region of interest" description="Disordered" evidence="3">
    <location>
        <begin position="1"/>
        <end position="20"/>
    </location>
</feature>
<gene>
    <name evidence="4" type="ORF">RM705_02705</name>
</gene>
<evidence type="ECO:0000256" key="2">
    <source>
        <dbReference type="RuleBase" id="RU366034"/>
    </source>
</evidence>
<keyword evidence="1 2" id="KW-0456">Lyase</keyword>
<keyword evidence="2" id="KW-0460">Magnesium</keyword>
<dbReference type="SFLD" id="SFLDG01020">
    <property type="entry name" value="Terpene_Cyclase_Like_2"/>
    <property type="match status" value="1"/>
</dbReference>
<name>A0ABU2PN91_9ACTN</name>
<evidence type="ECO:0000256" key="1">
    <source>
        <dbReference type="ARBA" id="ARBA00023239"/>
    </source>
</evidence>
<proteinExistence type="inferred from homology"/>
<keyword evidence="5" id="KW-1185">Reference proteome</keyword>
<comment type="caution">
    <text evidence="4">The sequence shown here is derived from an EMBL/GenBank/DDBJ whole genome shotgun (WGS) entry which is preliminary data.</text>
</comment>
<dbReference type="InterPro" id="IPR034686">
    <property type="entry name" value="Terpene_cyclase-like_2"/>
</dbReference>
<protein>
    <recommendedName>
        <fullName evidence="2">Terpene synthase</fullName>
        <ecNumber evidence="2">4.2.3.-</ecNumber>
    </recommendedName>
</protein>
<accession>A0ABU2PN91</accession>
<dbReference type="InterPro" id="IPR008949">
    <property type="entry name" value="Isoprenoid_synthase_dom_sf"/>
</dbReference>
<comment type="similarity">
    <text evidence="2">Belongs to the terpene synthase family.</text>
</comment>
<dbReference type="Gene3D" id="1.10.600.10">
    <property type="entry name" value="Farnesyl Diphosphate Synthase"/>
    <property type="match status" value="1"/>
</dbReference>
<dbReference type="PANTHER" id="PTHR35201">
    <property type="entry name" value="TERPENE SYNTHASE"/>
    <property type="match status" value="1"/>
</dbReference>
<evidence type="ECO:0000256" key="3">
    <source>
        <dbReference type="SAM" id="MobiDB-lite"/>
    </source>
</evidence>
<dbReference type="EC" id="4.2.3.-" evidence="2"/>
<evidence type="ECO:0000313" key="4">
    <source>
        <dbReference type="EMBL" id="MDT0393624.1"/>
    </source>
</evidence>
<reference evidence="5" key="1">
    <citation type="submission" date="2023-07" db="EMBL/GenBank/DDBJ databases">
        <title>30 novel species of actinomycetes from the DSMZ collection.</title>
        <authorList>
            <person name="Nouioui I."/>
        </authorList>
    </citation>
    <scope>NUCLEOTIDE SEQUENCE [LARGE SCALE GENOMIC DNA]</scope>
    <source>
        <strain evidence="5">DSM 41636</strain>
    </source>
</reference>
<organism evidence="4 5">
    <name type="scientific">Streptomyces edwardsiae</name>
    <dbReference type="NCBI Taxonomy" id="3075527"/>
    <lineage>
        <taxon>Bacteria</taxon>
        <taxon>Bacillati</taxon>
        <taxon>Actinomycetota</taxon>
        <taxon>Actinomycetes</taxon>
        <taxon>Kitasatosporales</taxon>
        <taxon>Streptomycetaceae</taxon>
        <taxon>Streptomyces</taxon>
    </lineage>
</organism>
<comment type="cofactor">
    <cofactor evidence="2">
        <name>Mg(2+)</name>
        <dbReference type="ChEBI" id="CHEBI:18420"/>
    </cofactor>
</comment>
<dbReference type="EMBL" id="JAVRFA010000002">
    <property type="protein sequence ID" value="MDT0393624.1"/>
    <property type="molecule type" value="Genomic_DNA"/>
</dbReference>
<dbReference type="RefSeq" id="WP_311641067.1">
    <property type="nucleotide sequence ID" value="NZ_JAVRFA010000002.1"/>
</dbReference>
<dbReference type="Pfam" id="PF19086">
    <property type="entry name" value="Terpene_syn_C_2"/>
    <property type="match status" value="1"/>
</dbReference>
<dbReference type="PANTHER" id="PTHR35201:SF4">
    <property type="entry name" value="BETA-PINACENE SYNTHASE-RELATED"/>
    <property type="match status" value="1"/>
</dbReference>
<dbReference type="SFLD" id="SFLDS00005">
    <property type="entry name" value="Isoprenoid_Synthase_Type_I"/>
    <property type="match status" value="1"/>
</dbReference>
<dbReference type="Proteomes" id="UP001183881">
    <property type="component" value="Unassembled WGS sequence"/>
</dbReference>